<evidence type="ECO:0000256" key="1">
    <source>
        <dbReference type="ARBA" id="ARBA00022535"/>
    </source>
</evidence>
<feature type="region of interest" description="Disordered" evidence="3">
    <location>
        <begin position="1613"/>
        <end position="1643"/>
    </location>
</feature>
<dbReference type="CDD" id="cd13999">
    <property type="entry name" value="STKc_MAP3K-like"/>
    <property type="match status" value="1"/>
</dbReference>
<evidence type="ECO:0000313" key="8">
    <source>
        <dbReference type="Proteomes" id="UP000002640"/>
    </source>
</evidence>
<dbReference type="InParanoid" id="G5A2B6"/>
<evidence type="ECO:0000256" key="3">
    <source>
        <dbReference type="SAM" id="MobiDB-lite"/>
    </source>
</evidence>
<dbReference type="GO" id="GO:0030553">
    <property type="term" value="F:cGMP binding"/>
    <property type="evidence" value="ECO:0007669"/>
    <property type="project" value="UniProtKB-KW"/>
</dbReference>
<keyword evidence="4" id="KW-0472">Membrane</keyword>
<feature type="compositionally biased region" description="Polar residues" evidence="3">
    <location>
        <begin position="1696"/>
        <end position="1708"/>
    </location>
</feature>
<feature type="region of interest" description="Disordered" evidence="3">
    <location>
        <begin position="1658"/>
        <end position="1723"/>
    </location>
</feature>
<dbReference type="InterPro" id="IPR000595">
    <property type="entry name" value="cNMP-bd_dom"/>
</dbReference>
<dbReference type="Gene3D" id="2.60.120.10">
    <property type="entry name" value="Jelly Rolls"/>
    <property type="match status" value="4"/>
</dbReference>
<dbReference type="PANTHER" id="PTHR44329">
    <property type="entry name" value="SERINE/THREONINE-PROTEIN KINASE TNNI3K-RELATED"/>
    <property type="match status" value="1"/>
</dbReference>
<dbReference type="GeneID" id="20660508"/>
<dbReference type="EMBL" id="JH159159">
    <property type="protein sequence ID" value="EGZ09807.1"/>
    <property type="molecule type" value="Genomic_DNA"/>
</dbReference>
<feature type="domain" description="Cyclic nucleotide-binding" evidence="6">
    <location>
        <begin position="1267"/>
        <end position="1359"/>
    </location>
</feature>
<dbReference type="InterPro" id="IPR008271">
    <property type="entry name" value="Ser/Thr_kinase_AS"/>
</dbReference>
<dbReference type="PROSITE" id="PS50011">
    <property type="entry name" value="PROTEIN_KINASE_DOM"/>
    <property type="match status" value="1"/>
</dbReference>
<feature type="transmembrane region" description="Helical" evidence="4">
    <location>
        <begin position="314"/>
        <end position="335"/>
    </location>
</feature>
<proteinExistence type="predicted"/>
<feature type="domain" description="Cyclic nucleotide-binding" evidence="6">
    <location>
        <begin position="829"/>
        <end position="963"/>
    </location>
</feature>
<feature type="region of interest" description="Disordered" evidence="3">
    <location>
        <begin position="1496"/>
        <end position="1524"/>
    </location>
</feature>
<feature type="region of interest" description="Disordered" evidence="3">
    <location>
        <begin position="1781"/>
        <end position="1838"/>
    </location>
</feature>
<evidence type="ECO:0000259" key="6">
    <source>
        <dbReference type="PROSITE" id="PS50042"/>
    </source>
</evidence>
<protein>
    <submittedName>
        <fullName evidence="7">Uncharacterized protein</fullName>
    </submittedName>
</protein>
<dbReference type="InterPro" id="IPR018490">
    <property type="entry name" value="cNMP-bd_dom_sf"/>
</dbReference>
<dbReference type="InterPro" id="IPR001245">
    <property type="entry name" value="Ser-Thr/Tyr_kinase_cat_dom"/>
</dbReference>
<dbReference type="SUPFAM" id="SSF56112">
    <property type="entry name" value="Protein kinase-like (PK-like)"/>
    <property type="match status" value="1"/>
</dbReference>
<dbReference type="Pfam" id="PF00027">
    <property type="entry name" value="cNMP_binding"/>
    <property type="match status" value="1"/>
</dbReference>
<dbReference type="Pfam" id="PF07714">
    <property type="entry name" value="PK_Tyr_Ser-Thr"/>
    <property type="match status" value="1"/>
</dbReference>
<dbReference type="KEGG" id="psoj:PHYSODRAFT_522417"/>
<dbReference type="InterPro" id="IPR011009">
    <property type="entry name" value="Kinase-like_dom_sf"/>
</dbReference>
<dbReference type="Gene3D" id="1.10.510.10">
    <property type="entry name" value="Transferase(Phosphotransferase) domain 1"/>
    <property type="match status" value="1"/>
</dbReference>
<dbReference type="InterPro" id="IPR051681">
    <property type="entry name" value="Ser/Thr_Kinases-Pseudokinases"/>
</dbReference>
<feature type="compositionally biased region" description="Low complexity" evidence="3">
    <location>
        <begin position="1496"/>
        <end position="1505"/>
    </location>
</feature>
<sequence length="1838" mass="200352">MVPVRRRGAFFLLARYRRRRRRTPLGAILCLTCLLLLARDVRAAGDLVARLYNLETAGSSAAKLSLSPSALPSAVSDRLSSYSLAWSDLSGLMQRALLWDSGFVFASPVGSSSASGAGDDVQLVQIFTACSQGMGDLLPALAEVKTIQESTDNSSACSVENCGIIGHFLPAACPAEQVIPLTRCAVYASAMAGQKQFAGVYWVEDGRSTAVPEPVVRRHTPEDTEPSDALFAVHLTDASFTGTESCQPHVEFILPCRGVADDVDISSSSGSTSLTVNGSSFTEIDLCQASPSAAMDAWLELESTPSAGTFSTTAIVLLSVAMLICLVLGTSVWWLSRSRAWLQDAYDRAVLEGSWDDGSWSPTSHLLGGPLAPTLATAGATDEERLTPMEVFFGARPRSRRSPGIRGGTSALVATTRAEITLSNDQLCRKSPILRGFVSDPAIVTKRISFAQLHFLRLLAKGGSGEVWLGQYEARYVAMKCLLPTKREDPEALEQFAEEIRMASLLAHPRIVAFCGVAWQSLLHLCAVTEYMPRGDLESLLANPIAQKELSWSREKLTLSSDIVEALVYLHSLVPIVIHRDLKSKNVLLDRRLRAKLSDFGLSRERSVEDTMTNGIGTILWSAPEVLEGKRYDEKSDLFSFGVVLSEIDTCALPYGFSRNAKMRSMQIVHLVSEGKLLPNFRDDCPPAIRALAQRCLSLDPAARPTAMEVAFELRSSIAPQLLKQPMPTVADDDTGSIISSASAPSPTAAHIDIEDDDTASAPPPAPVPLHSKVIDLVAKLLTRREYAMDSSNESEAATPEAVRKARLIRRVPLLAHVVKEGLCPEGVLLRSLEPVTYADGEYIYCQGQPERDVLFIEEGKVLITQRRRSRAMSNARPVGFIPMDSSGGVIFARRSSWRRSQVEAEMEIELHTHEELEYFGEESLLQGLVSRTLNAVASGNVSCFALPEAAFARLLAPVHELMLHRHLLRMHGVLAKQRVFQHFSARQRQYLLDRCTLEHYEEGGKIIQQGDKEDDRYFILAEGEVDVVLDEPLRDPRRPKSAVIVGGEQAVEEEDAKVGVRTSVVCRKTLYQGFGEMGILCRPRTAHVVAAGSVICVGISRKGYIGASQLNGVSALDADAEALLAMSLKEEWNLVVKTRNLHLANPSVSRHLETFVKKFKAAYMQKFEGKTLYLDLLRRINAEPTLAGEFPFVSDRVAWDQPASSLSITRAETRRILSLPPAERSPFEISFMARLLEPTAFVNKFDRPSHVDTLTLARGIARFANFLTVQKDKFLFRQGKIESHAFLILRGNVNIVNEDVNTLQPGLALKQYDVLATLSAGDSFGELSLVTRLQRSASALAACEVDLLVLERPHLQALTEMIPGVSVQHAMVECAEFLATLSFLRDSDFAQCIRVAHDLQDQFYEPRHIFLQEPVHLRTLYIVKSGEVTVYLRRIVPVAEVTVNSGAIDSTSTKEVLVRVATIGPQEFFGVAIASANMLSASGSVAAAITSAGAATSPASNNAPPGSPPPPSSPTSPAASSTTHANNNYIAATLASVTPTSAAASSTSTNVDLARTVFMCSTRVQMLELSERGWRRLPLASLHSIRNSLLERHRWNLETVEKQQQQGNPSFFVVDKPWQPVTRPTTTGSPKKAAGDLKDSQTRVLEPLPTTQLARRIKDKKQQQQQQGHNNAVSRLFSPAPLSLTKPSGRPCVPNISTERNTATLSSRGPPMYGTSPPKVSSPRFATRQENAQFTPATFSSSPTRLSQLGGSFQPKSAIVTSSGSASVAFFSPPNTAKPLATSVLAPRPPSTASTLSVSPSPRRSSTNACTPRQDNDSKSDFNAMWKLQRRPSTSKP</sequence>
<feature type="compositionally biased region" description="Polar residues" evidence="3">
    <location>
        <begin position="1792"/>
        <end position="1814"/>
    </location>
</feature>
<dbReference type="PROSITE" id="PS00889">
    <property type="entry name" value="CNMP_BINDING_2"/>
    <property type="match status" value="1"/>
</dbReference>
<dbReference type="GO" id="GO:0005524">
    <property type="term" value="F:ATP binding"/>
    <property type="evidence" value="ECO:0007669"/>
    <property type="project" value="InterPro"/>
</dbReference>
<feature type="compositionally biased region" description="Pro residues" evidence="3">
    <location>
        <begin position="1506"/>
        <end position="1515"/>
    </location>
</feature>
<dbReference type="SMART" id="SM00220">
    <property type="entry name" value="S_TKc"/>
    <property type="match status" value="1"/>
</dbReference>
<keyword evidence="8" id="KW-1185">Reference proteome</keyword>
<keyword evidence="4" id="KW-1133">Transmembrane helix</keyword>
<evidence type="ECO:0000256" key="2">
    <source>
        <dbReference type="ARBA" id="ARBA00022992"/>
    </source>
</evidence>
<dbReference type="SMR" id="G5A2B6"/>
<evidence type="ECO:0000259" key="5">
    <source>
        <dbReference type="PROSITE" id="PS50011"/>
    </source>
</evidence>
<dbReference type="CDD" id="cd00038">
    <property type="entry name" value="CAP_ED"/>
    <property type="match status" value="3"/>
</dbReference>
<dbReference type="RefSeq" id="XP_009534668.1">
    <property type="nucleotide sequence ID" value="XM_009536373.1"/>
</dbReference>
<reference evidence="7 8" key="1">
    <citation type="journal article" date="2006" name="Science">
        <title>Phytophthora genome sequences uncover evolutionary origins and mechanisms of pathogenesis.</title>
        <authorList>
            <person name="Tyler B.M."/>
            <person name="Tripathy S."/>
            <person name="Zhang X."/>
            <person name="Dehal P."/>
            <person name="Jiang R.H."/>
            <person name="Aerts A."/>
            <person name="Arredondo F.D."/>
            <person name="Baxter L."/>
            <person name="Bensasson D."/>
            <person name="Beynon J.L."/>
            <person name="Chapman J."/>
            <person name="Damasceno C.M."/>
            <person name="Dorrance A.E."/>
            <person name="Dou D."/>
            <person name="Dickerman A.W."/>
            <person name="Dubchak I.L."/>
            <person name="Garbelotto M."/>
            <person name="Gijzen M."/>
            <person name="Gordon S.G."/>
            <person name="Govers F."/>
            <person name="Grunwald N.J."/>
            <person name="Huang W."/>
            <person name="Ivors K.L."/>
            <person name="Jones R.W."/>
            <person name="Kamoun S."/>
            <person name="Krampis K."/>
            <person name="Lamour K.H."/>
            <person name="Lee M.K."/>
            <person name="McDonald W.H."/>
            <person name="Medina M."/>
            <person name="Meijer H.J."/>
            <person name="Nordberg E.K."/>
            <person name="Maclean D.J."/>
            <person name="Ospina-Giraldo M.D."/>
            <person name="Morris P.F."/>
            <person name="Phuntumart V."/>
            <person name="Putnam N.H."/>
            <person name="Rash S."/>
            <person name="Rose J.K."/>
            <person name="Sakihama Y."/>
            <person name="Salamov A.A."/>
            <person name="Savidor A."/>
            <person name="Scheuring C.F."/>
            <person name="Smith B.M."/>
            <person name="Sobral B.W."/>
            <person name="Terry A."/>
            <person name="Torto-Alalibo T.A."/>
            <person name="Win J."/>
            <person name="Xu Z."/>
            <person name="Zhang H."/>
            <person name="Grigoriev I.V."/>
            <person name="Rokhsar D.S."/>
            <person name="Boore J.L."/>
        </authorList>
    </citation>
    <scope>NUCLEOTIDE SEQUENCE [LARGE SCALE GENOMIC DNA]</scope>
    <source>
        <strain evidence="7 8">P6497</strain>
    </source>
</reference>
<dbReference type="InterPro" id="IPR000719">
    <property type="entry name" value="Prot_kinase_dom"/>
</dbReference>
<dbReference type="InterPro" id="IPR018488">
    <property type="entry name" value="cNMP-bd_CS"/>
</dbReference>
<feature type="domain" description="Protein kinase" evidence="5">
    <location>
        <begin position="453"/>
        <end position="722"/>
    </location>
</feature>
<dbReference type="Proteomes" id="UP000002640">
    <property type="component" value="Unassembled WGS sequence"/>
</dbReference>
<dbReference type="GO" id="GO:0004674">
    <property type="term" value="F:protein serine/threonine kinase activity"/>
    <property type="evidence" value="ECO:0007669"/>
    <property type="project" value="TreeGrafter"/>
</dbReference>
<gene>
    <name evidence="7" type="ORF">PHYSODRAFT_522417</name>
</gene>
<keyword evidence="2" id="KW-0142">cGMP-binding</keyword>
<organism evidence="7 8">
    <name type="scientific">Phytophthora sojae (strain P6497)</name>
    <name type="common">Soybean stem and root rot agent</name>
    <name type="synonym">Phytophthora megasperma f. sp. glycines</name>
    <dbReference type="NCBI Taxonomy" id="1094619"/>
    <lineage>
        <taxon>Eukaryota</taxon>
        <taxon>Sar</taxon>
        <taxon>Stramenopiles</taxon>
        <taxon>Oomycota</taxon>
        <taxon>Peronosporomycetes</taxon>
        <taxon>Peronosporales</taxon>
        <taxon>Peronosporaceae</taxon>
        <taxon>Phytophthora</taxon>
    </lineage>
</organism>
<evidence type="ECO:0000256" key="4">
    <source>
        <dbReference type="SAM" id="Phobius"/>
    </source>
</evidence>
<dbReference type="PANTHER" id="PTHR44329:SF214">
    <property type="entry name" value="PROTEIN KINASE DOMAIN-CONTAINING PROTEIN"/>
    <property type="match status" value="1"/>
</dbReference>
<dbReference type="PROSITE" id="PS50042">
    <property type="entry name" value="CNMP_BINDING_3"/>
    <property type="match status" value="3"/>
</dbReference>
<dbReference type="OMA" id="ESHAFLI"/>
<keyword evidence="4" id="KW-0812">Transmembrane</keyword>
<accession>G5A2B6</accession>
<keyword evidence="1" id="KW-0140">cGMP</keyword>
<dbReference type="InterPro" id="IPR014710">
    <property type="entry name" value="RmlC-like_jellyroll"/>
</dbReference>
<dbReference type="STRING" id="1094619.G5A2B6"/>
<dbReference type="PROSITE" id="PS00108">
    <property type="entry name" value="PROTEIN_KINASE_ST"/>
    <property type="match status" value="1"/>
</dbReference>
<dbReference type="SUPFAM" id="SSF51206">
    <property type="entry name" value="cAMP-binding domain-like"/>
    <property type="match status" value="4"/>
</dbReference>
<name>G5A2B6_PHYSP</name>
<evidence type="ECO:0000313" key="7">
    <source>
        <dbReference type="EMBL" id="EGZ09807.1"/>
    </source>
</evidence>
<keyword evidence="2" id="KW-0547">Nucleotide-binding</keyword>
<feature type="domain" description="Cyclic nucleotide-binding" evidence="6">
    <location>
        <begin position="980"/>
        <end position="1105"/>
    </location>
</feature>
<dbReference type="SMART" id="SM00100">
    <property type="entry name" value="cNMP"/>
    <property type="match status" value="3"/>
</dbReference>